<proteinExistence type="inferred from homology"/>
<evidence type="ECO:0000259" key="9">
    <source>
        <dbReference type="PROSITE" id="PS50888"/>
    </source>
</evidence>
<evidence type="ECO:0000256" key="4">
    <source>
        <dbReference type="ARBA" id="ARBA00023125"/>
    </source>
</evidence>
<evidence type="ECO:0000256" key="7">
    <source>
        <dbReference type="ARBA" id="ARBA00023242"/>
    </source>
</evidence>
<feature type="coiled-coil region" evidence="8">
    <location>
        <begin position="122"/>
        <end position="159"/>
    </location>
</feature>
<dbReference type="AlphaFoldDB" id="A0A6M2DRS0"/>
<evidence type="ECO:0000256" key="1">
    <source>
        <dbReference type="ARBA" id="ARBA00004123"/>
    </source>
</evidence>
<dbReference type="SMART" id="SM00353">
    <property type="entry name" value="HLH"/>
    <property type="match status" value="1"/>
</dbReference>
<evidence type="ECO:0000256" key="5">
    <source>
        <dbReference type="ARBA" id="ARBA00023159"/>
    </source>
</evidence>
<reference evidence="10" key="1">
    <citation type="submission" date="2020-03" db="EMBL/GenBank/DDBJ databases">
        <title>Transcriptomic Profiling of the Digestive Tract of the Rat Flea, Xenopsylla cheopis, Following Blood Feeding and Infection with Yersinia pestis.</title>
        <authorList>
            <person name="Bland D.M."/>
            <person name="Martens C.A."/>
            <person name="Virtaneva K."/>
            <person name="Kanakabandi K."/>
            <person name="Long D."/>
            <person name="Rosenke R."/>
            <person name="Saturday G.A."/>
            <person name="Hoyt F.H."/>
            <person name="Bruno D.P."/>
            <person name="Ribeiro J.M.C."/>
            <person name="Hinnebusch J."/>
        </authorList>
    </citation>
    <scope>NUCLEOTIDE SEQUENCE</scope>
</reference>
<accession>A0A6M2DRS0</accession>
<dbReference type="GO" id="GO:0000978">
    <property type="term" value="F:RNA polymerase II cis-regulatory region sequence-specific DNA binding"/>
    <property type="evidence" value="ECO:0007669"/>
    <property type="project" value="TreeGrafter"/>
</dbReference>
<evidence type="ECO:0000256" key="2">
    <source>
        <dbReference type="ARBA" id="ARBA00008289"/>
    </source>
</evidence>
<evidence type="ECO:0000313" key="10">
    <source>
        <dbReference type="EMBL" id="NOV49069.1"/>
    </source>
</evidence>
<dbReference type="Pfam" id="PF00010">
    <property type="entry name" value="HLH"/>
    <property type="match status" value="1"/>
</dbReference>
<dbReference type="InterPro" id="IPR011598">
    <property type="entry name" value="bHLH_dom"/>
</dbReference>
<dbReference type="GO" id="GO:0046983">
    <property type="term" value="F:protein dimerization activity"/>
    <property type="evidence" value="ECO:0007669"/>
    <property type="project" value="InterPro"/>
</dbReference>
<organism evidence="10">
    <name type="scientific">Xenopsylla cheopis</name>
    <name type="common">Oriental rat flea</name>
    <name type="synonym">Pulex cheopis</name>
    <dbReference type="NCBI Taxonomy" id="163159"/>
    <lineage>
        <taxon>Eukaryota</taxon>
        <taxon>Metazoa</taxon>
        <taxon>Ecdysozoa</taxon>
        <taxon>Arthropoda</taxon>
        <taxon>Hexapoda</taxon>
        <taxon>Insecta</taxon>
        <taxon>Pterygota</taxon>
        <taxon>Neoptera</taxon>
        <taxon>Endopterygota</taxon>
        <taxon>Siphonaptera</taxon>
        <taxon>Pulicidae</taxon>
        <taxon>Xenopsyllinae</taxon>
        <taxon>Xenopsylla</taxon>
    </lineage>
</organism>
<sequence length="278" mass="31066">MPVYNIITRRCKAEDFLDDILSFDGGSLTSDSLKLDAALDAADLQIKPEPILLSDAEIHAIAKDRQKKDNHNMIERRRRFNINDRIKELGTLLPKTNDPYYEIVRDVRPNKGTILKSSVDYIKCLKQEVNRLKHNEARQKQIESQNRRLLLRVQELEMQAKSHGLPISSDHSSWQASGGATASTALGSSILMHDIRKMPDVVNDATTTLTLCQMEELMDPLLSSGHDSLDPMLGSPMHHPISSILAGTHEPYREGDPMLSSPCSLDTDSLVDDIDMAA</sequence>
<comment type="subcellular location">
    <subcellularLocation>
        <location evidence="1">Nucleus</location>
    </subcellularLocation>
</comment>
<keyword evidence="8" id="KW-0175">Coiled coil</keyword>
<dbReference type="EMBL" id="GIIL01005343">
    <property type="protein sequence ID" value="NOV49069.1"/>
    <property type="molecule type" value="Transcribed_RNA"/>
</dbReference>
<protein>
    <submittedName>
        <fullName evidence="10">Putative microphthalmia-associated transcription factor s</fullName>
    </submittedName>
</protein>
<name>A0A6M2DRS0_XENCH</name>
<dbReference type="InterPro" id="IPR036638">
    <property type="entry name" value="HLH_DNA-bd_sf"/>
</dbReference>
<dbReference type="Gene3D" id="4.10.280.10">
    <property type="entry name" value="Helix-loop-helix DNA-binding domain"/>
    <property type="match status" value="1"/>
</dbReference>
<keyword evidence="4" id="KW-0238">DNA-binding</keyword>
<evidence type="ECO:0000256" key="3">
    <source>
        <dbReference type="ARBA" id="ARBA00023015"/>
    </source>
</evidence>
<feature type="domain" description="BHLH" evidence="9">
    <location>
        <begin position="66"/>
        <end position="125"/>
    </location>
</feature>
<dbReference type="GO" id="GO:0000981">
    <property type="term" value="F:DNA-binding transcription factor activity, RNA polymerase II-specific"/>
    <property type="evidence" value="ECO:0007669"/>
    <property type="project" value="TreeGrafter"/>
</dbReference>
<dbReference type="PANTHER" id="PTHR45776:SF2">
    <property type="entry name" value="MIP04163P"/>
    <property type="match status" value="1"/>
</dbReference>
<dbReference type="GO" id="GO:0005634">
    <property type="term" value="C:nucleus"/>
    <property type="evidence" value="ECO:0007669"/>
    <property type="project" value="UniProtKB-SubCell"/>
</dbReference>
<keyword evidence="6" id="KW-0804">Transcription</keyword>
<keyword evidence="7" id="KW-0539">Nucleus</keyword>
<dbReference type="PROSITE" id="PS50888">
    <property type="entry name" value="BHLH"/>
    <property type="match status" value="1"/>
</dbReference>
<evidence type="ECO:0000256" key="8">
    <source>
        <dbReference type="SAM" id="Coils"/>
    </source>
</evidence>
<keyword evidence="5" id="KW-0010">Activator</keyword>
<comment type="similarity">
    <text evidence="2">Belongs to the MiT/TFE family.</text>
</comment>
<evidence type="ECO:0000256" key="6">
    <source>
        <dbReference type="ARBA" id="ARBA00023163"/>
    </source>
</evidence>
<dbReference type="SUPFAM" id="SSF47459">
    <property type="entry name" value="HLH, helix-loop-helix DNA-binding domain"/>
    <property type="match status" value="1"/>
</dbReference>
<dbReference type="FunFam" id="4.10.280.10:FF:000003">
    <property type="entry name" value="microphthalmia-associated transcription factor isoform X1"/>
    <property type="match status" value="1"/>
</dbReference>
<dbReference type="PANTHER" id="PTHR45776">
    <property type="entry name" value="MIP04163P"/>
    <property type="match status" value="1"/>
</dbReference>
<keyword evidence="3" id="KW-0805">Transcription regulation</keyword>